<proteinExistence type="predicted"/>
<sequence>MMDIVLQWEILIFSWYKRAYLVDYPWKTIYMEESRGTCTNAPT</sequence>
<accession>A0A0K2VDD1</accession>
<dbReference type="AlphaFoldDB" id="A0A0K2VDD1"/>
<protein>
    <submittedName>
        <fullName evidence="1">Uncharacterized protein</fullName>
    </submittedName>
</protein>
<evidence type="ECO:0000313" key="1">
    <source>
        <dbReference type="EMBL" id="CDW48548.1"/>
    </source>
</evidence>
<dbReference type="EMBL" id="HACA01031187">
    <property type="protein sequence ID" value="CDW48548.1"/>
    <property type="molecule type" value="Transcribed_RNA"/>
</dbReference>
<name>A0A0K2VDD1_LEPSM</name>
<organism evidence="1">
    <name type="scientific">Lepeophtheirus salmonis</name>
    <name type="common">Salmon louse</name>
    <name type="synonym">Caligus salmonis</name>
    <dbReference type="NCBI Taxonomy" id="72036"/>
    <lineage>
        <taxon>Eukaryota</taxon>
        <taxon>Metazoa</taxon>
        <taxon>Ecdysozoa</taxon>
        <taxon>Arthropoda</taxon>
        <taxon>Crustacea</taxon>
        <taxon>Multicrustacea</taxon>
        <taxon>Hexanauplia</taxon>
        <taxon>Copepoda</taxon>
        <taxon>Siphonostomatoida</taxon>
        <taxon>Caligidae</taxon>
        <taxon>Lepeophtheirus</taxon>
    </lineage>
</organism>
<reference evidence="1" key="1">
    <citation type="submission" date="2014-05" db="EMBL/GenBank/DDBJ databases">
        <authorList>
            <person name="Chronopoulou M."/>
        </authorList>
    </citation>
    <scope>NUCLEOTIDE SEQUENCE</scope>
    <source>
        <tissue evidence="1">Whole organism</tissue>
    </source>
</reference>